<dbReference type="AlphaFoldDB" id="A0A9Q0M0Q2"/>
<gene>
    <name evidence="3" type="ORF">RDWZM_008282</name>
</gene>
<name>A0A9Q0M0Q2_BLOTA</name>
<proteinExistence type="predicted"/>
<dbReference type="Pfam" id="PF00379">
    <property type="entry name" value="Chitin_bind_4"/>
    <property type="match status" value="1"/>
</dbReference>
<sequence>MFRKILIFGLVVVVNAQVLRISPQIIGSTTPGTLQVIQLNDGGSRPTNVHLVPESKPVVHVESNSARFIDQPAVIIKPQLVRFNSAVESNEHEKESFVPVPWGFGFDSEDEFGTKLGRKESSNEQGIVTGTYTYSDASGLARIVNYIADESGFRATAS</sequence>
<dbReference type="InterPro" id="IPR029070">
    <property type="entry name" value="Chitinase_insertion_sf"/>
</dbReference>
<feature type="signal peptide" evidence="2">
    <location>
        <begin position="1"/>
        <end position="16"/>
    </location>
</feature>
<feature type="chain" id="PRO_5040141202" evidence="2">
    <location>
        <begin position="17"/>
        <end position="158"/>
    </location>
</feature>
<protein>
    <submittedName>
        <fullName evidence="3">Uncharacterized protein</fullName>
    </submittedName>
</protein>
<dbReference type="GO" id="GO:0062129">
    <property type="term" value="C:chitin-based extracellular matrix"/>
    <property type="evidence" value="ECO:0007669"/>
    <property type="project" value="TreeGrafter"/>
</dbReference>
<reference evidence="3" key="1">
    <citation type="submission" date="2022-12" db="EMBL/GenBank/DDBJ databases">
        <title>Genome assemblies of Blomia tropicalis.</title>
        <authorList>
            <person name="Cui Y."/>
        </authorList>
    </citation>
    <scope>NUCLEOTIDE SEQUENCE</scope>
    <source>
        <tissue evidence="3">Adult mites</tissue>
    </source>
</reference>
<dbReference type="InterPro" id="IPR050468">
    <property type="entry name" value="Cuticle_Struct_Prot"/>
</dbReference>
<organism evidence="3 4">
    <name type="scientific">Blomia tropicalis</name>
    <name type="common">Mite</name>
    <dbReference type="NCBI Taxonomy" id="40697"/>
    <lineage>
        <taxon>Eukaryota</taxon>
        <taxon>Metazoa</taxon>
        <taxon>Ecdysozoa</taxon>
        <taxon>Arthropoda</taxon>
        <taxon>Chelicerata</taxon>
        <taxon>Arachnida</taxon>
        <taxon>Acari</taxon>
        <taxon>Acariformes</taxon>
        <taxon>Sarcoptiformes</taxon>
        <taxon>Astigmata</taxon>
        <taxon>Glycyphagoidea</taxon>
        <taxon>Echimyopodidae</taxon>
        <taxon>Blomia</taxon>
    </lineage>
</organism>
<keyword evidence="1" id="KW-0193">Cuticle</keyword>
<dbReference type="Gene3D" id="3.10.50.10">
    <property type="match status" value="1"/>
</dbReference>
<dbReference type="EMBL" id="JAPWDV010000003">
    <property type="protein sequence ID" value="KAJ6217125.1"/>
    <property type="molecule type" value="Genomic_DNA"/>
</dbReference>
<dbReference type="Proteomes" id="UP001142055">
    <property type="component" value="Chromosome 3"/>
</dbReference>
<comment type="caution">
    <text evidence="3">The sequence shown here is derived from an EMBL/GenBank/DDBJ whole genome shotgun (WGS) entry which is preliminary data.</text>
</comment>
<dbReference type="GO" id="GO:0008010">
    <property type="term" value="F:structural constituent of chitin-based larval cuticle"/>
    <property type="evidence" value="ECO:0007669"/>
    <property type="project" value="TreeGrafter"/>
</dbReference>
<dbReference type="PANTHER" id="PTHR10380">
    <property type="entry name" value="CUTICLE PROTEIN"/>
    <property type="match status" value="1"/>
</dbReference>
<dbReference type="PROSITE" id="PS51155">
    <property type="entry name" value="CHIT_BIND_RR_2"/>
    <property type="match status" value="1"/>
</dbReference>
<evidence type="ECO:0000256" key="1">
    <source>
        <dbReference type="PROSITE-ProRule" id="PRU00497"/>
    </source>
</evidence>
<evidence type="ECO:0000313" key="4">
    <source>
        <dbReference type="Proteomes" id="UP001142055"/>
    </source>
</evidence>
<keyword evidence="2" id="KW-0732">Signal</keyword>
<accession>A0A9Q0M0Q2</accession>
<evidence type="ECO:0000313" key="3">
    <source>
        <dbReference type="EMBL" id="KAJ6217125.1"/>
    </source>
</evidence>
<keyword evidence="4" id="KW-1185">Reference proteome</keyword>
<evidence type="ECO:0000256" key="2">
    <source>
        <dbReference type="SAM" id="SignalP"/>
    </source>
</evidence>
<dbReference type="PANTHER" id="PTHR10380:SF235">
    <property type="entry name" value="CUTICULAR PROTEIN 73D, ISOFORM B"/>
    <property type="match status" value="1"/>
</dbReference>
<dbReference type="InterPro" id="IPR000618">
    <property type="entry name" value="Insect_cuticle"/>
</dbReference>